<evidence type="ECO:0000259" key="1">
    <source>
        <dbReference type="PROSITE" id="PS51677"/>
    </source>
</evidence>
<dbReference type="InterPro" id="IPR045235">
    <property type="entry name" value="PuuE_HpPgdA-like"/>
</dbReference>
<proteinExistence type="predicted"/>
<keyword evidence="2" id="KW-0858">Xylan degradation</keyword>
<organism evidence="2 3">
    <name type="scientific">Desulfomonile tiedjei (strain ATCC 49306 / DSM 6799 / DCB-1)</name>
    <dbReference type="NCBI Taxonomy" id="706587"/>
    <lineage>
        <taxon>Bacteria</taxon>
        <taxon>Pseudomonadati</taxon>
        <taxon>Thermodesulfobacteriota</taxon>
        <taxon>Desulfomonilia</taxon>
        <taxon>Desulfomonilales</taxon>
        <taxon>Desulfomonilaceae</taxon>
        <taxon>Desulfomonile</taxon>
    </lineage>
</organism>
<dbReference type="SUPFAM" id="SSF88713">
    <property type="entry name" value="Glycoside hydrolase/deacetylase"/>
    <property type="match status" value="1"/>
</dbReference>
<feature type="domain" description="NodB homology" evidence="1">
    <location>
        <begin position="41"/>
        <end position="235"/>
    </location>
</feature>
<keyword evidence="2" id="KW-0119">Carbohydrate metabolism</keyword>
<dbReference type="PANTHER" id="PTHR47561">
    <property type="entry name" value="POLYSACCHARIDE DEACETYLASE FAMILY PROTEIN (AFU_ORTHOLOGUE AFUA_6G05030)"/>
    <property type="match status" value="1"/>
</dbReference>
<dbReference type="PROSITE" id="PS51677">
    <property type="entry name" value="NODB"/>
    <property type="match status" value="1"/>
</dbReference>
<dbReference type="KEGG" id="dti:Desti_2814"/>
<keyword evidence="2" id="KW-0378">Hydrolase</keyword>
<evidence type="ECO:0000313" key="3">
    <source>
        <dbReference type="Proteomes" id="UP000006055"/>
    </source>
</evidence>
<dbReference type="InterPro" id="IPR002509">
    <property type="entry name" value="NODB_dom"/>
</dbReference>
<dbReference type="Proteomes" id="UP000006055">
    <property type="component" value="Chromosome"/>
</dbReference>
<dbReference type="EMBL" id="CP003360">
    <property type="protein sequence ID" value="AFM25484.1"/>
    <property type="molecule type" value="Genomic_DNA"/>
</dbReference>
<evidence type="ECO:0000313" key="2">
    <source>
        <dbReference type="EMBL" id="AFM25484.1"/>
    </source>
</evidence>
<dbReference type="InterPro" id="IPR011330">
    <property type="entry name" value="Glyco_hydro/deAcase_b/a-brl"/>
</dbReference>
<dbReference type="GO" id="GO:0016810">
    <property type="term" value="F:hydrolase activity, acting on carbon-nitrogen (but not peptide) bonds"/>
    <property type="evidence" value="ECO:0007669"/>
    <property type="project" value="InterPro"/>
</dbReference>
<dbReference type="eggNOG" id="COG0726">
    <property type="taxonomic scope" value="Bacteria"/>
</dbReference>
<dbReference type="GO" id="GO:0016798">
    <property type="term" value="F:hydrolase activity, acting on glycosyl bonds"/>
    <property type="evidence" value="ECO:0007669"/>
    <property type="project" value="UniProtKB-KW"/>
</dbReference>
<sequence length="300" mass="33985">MNRHQPQTNLNREALNHPRVGPVLNVMSVDLECWEQLVYRRLTGRTIQCSENVIEATNRLLEIFEAKGIKATFFVLGNIAEAFPELVKSIHGLGHEIATHGYSHTVLDRMAPPQFREEIRKSVSLLESITREKVIGFRAPEFSLSQSMSWAIESLAAEGIRYDSSILPTGNAYPPASERTIPKLSAGKSIIEIPPSTVSFLTHRILTGGSYFRLMPYPLMRRLLRTINNKGFPFVFYCHPYEFSPSALRVPDNGGSGMKVFKTECKYNLLLRRVPRKFTALLTEFKFASFKEVLAHELSV</sequence>
<keyword evidence="3" id="KW-1185">Reference proteome</keyword>
<dbReference type="Pfam" id="PF01522">
    <property type="entry name" value="Polysacc_deac_1"/>
    <property type="match status" value="1"/>
</dbReference>
<dbReference type="RefSeq" id="WP_014810623.1">
    <property type="nucleotide sequence ID" value="NC_018025.1"/>
</dbReference>
<dbReference type="OrthoDB" id="5352625at2"/>
<dbReference type="GO" id="GO:0045493">
    <property type="term" value="P:xylan catabolic process"/>
    <property type="evidence" value="ECO:0007669"/>
    <property type="project" value="UniProtKB-KW"/>
</dbReference>
<dbReference type="Pfam" id="PF11959">
    <property type="entry name" value="DUF3473"/>
    <property type="match status" value="1"/>
</dbReference>
<dbReference type="PANTHER" id="PTHR47561:SF1">
    <property type="entry name" value="POLYSACCHARIDE DEACETYLASE FAMILY PROTEIN (AFU_ORTHOLOGUE AFUA_6G05030)"/>
    <property type="match status" value="1"/>
</dbReference>
<name>I4C7E3_DESTA</name>
<protein>
    <submittedName>
        <fullName evidence="2">Putative xylanase/chitin deacetylase</fullName>
    </submittedName>
</protein>
<dbReference type="InterPro" id="IPR022560">
    <property type="entry name" value="DUF3473"/>
</dbReference>
<keyword evidence="2" id="KW-0326">Glycosidase</keyword>
<dbReference type="AlphaFoldDB" id="I4C7E3"/>
<dbReference type="STRING" id="706587.Desti_2814"/>
<dbReference type="HOGENOM" id="CLU_066872_0_0_7"/>
<reference evidence="3" key="1">
    <citation type="submission" date="2012-06" db="EMBL/GenBank/DDBJ databases">
        <title>Complete sequence of chromosome of Desulfomonile tiedjei DSM 6799.</title>
        <authorList>
            <person name="Lucas S."/>
            <person name="Copeland A."/>
            <person name="Lapidus A."/>
            <person name="Glavina del Rio T."/>
            <person name="Dalin E."/>
            <person name="Tice H."/>
            <person name="Bruce D."/>
            <person name="Goodwin L."/>
            <person name="Pitluck S."/>
            <person name="Peters L."/>
            <person name="Ovchinnikova G."/>
            <person name="Zeytun A."/>
            <person name="Lu M."/>
            <person name="Kyrpides N."/>
            <person name="Mavromatis K."/>
            <person name="Ivanova N."/>
            <person name="Brettin T."/>
            <person name="Detter J.C."/>
            <person name="Han C."/>
            <person name="Larimer F."/>
            <person name="Land M."/>
            <person name="Hauser L."/>
            <person name="Markowitz V."/>
            <person name="Cheng J.-F."/>
            <person name="Hugenholtz P."/>
            <person name="Woyke T."/>
            <person name="Wu D."/>
            <person name="Spring S."/>
            <person name="Schroeder M."/>
            <person name="Brambilla E."/>
            <person name="Klenk H.-P."/>
            <person name="Eisen J.A."/>
        </authorList>
    </citation>
    <scope>NUCLEOTIDE SEQUENCE [LARGE SCALE GENOMIC DNA]</scope>
    <source>
        <strain evidence="3">ATCC 49306 / DSM 6799 / DCB-1</strain>
    </source>
</reference>
<accession>I4C7E3</accession>
<gene>
    <name evidence="2" type="ordered locus">Desti_2814</name>
</gene>
<keyword evidence="2" id="KW-0624">Polysaccharide degradation</keyword>
<dbReference type="Gene3D" id="3.20.20.370">
    <property type="entry name" value="Glycoside hydrolase/deacetylase"/>
    <property type="match status" value="1"/>
</dbReference>
<dbReference type="CDD" id="cd10941">
    <property type="entry name" value="CE4_PuuE_HpPgdA_like_2"/>
    <property type="match status" value="1"/>
</dbReference>